<sequence>MLATPVHAQSSDVPTGTLTVHVDELDSSEGTVRAELTTAQNYDADGNVRAAALSIQDDTARWTLDDVPHGTYAVRLYHDKDDDGELDTNMFGIPQEAFGFSNNARGSMGPPDFEKAAFTLESDSLSMTITAE</sequence>
<evidence type="ECO:0000313" key="1">
    <source>
        <dbReference type="EMBL" id="MCS3951812.1"/>
    </source>
</evidence>
<evidence type="ECO:0000313" key="2">
    <source>
        <dbReference type="Proteomes" id="UP001155010"/>
    </source>
</evidence>
<dbReference type="RefSeq" id="WP_208423781.1">
    <property type="nucleotide sequence ID" value="NZ_JANTZN010000005.1"/>
</dbReference>
<reference evidence="1" key="1">
    <citation type="submission" date="2022-08" db="EMBL/GenBank/DDBJ databases">
        <title>Genomic Encyclopedia of Type Strains, Phase V (KMG-V): Genome sequencing to study the core and pangenomes of soil and plant-associated prokaryotes.</title>
        <authorList>
            <person name="Whitman W."/>
        </authorList>
    </citation>
    <scope>NUCLEOTIDE SEQUENCE</scope>
    <source>
        <strain evidence="1">SP2017</strain>
    </source>
</reference>
<comment type="caution">
    <text evidence="1">The sequence shown here is derived from an EMBL/GenBank/DDBJ whole genome shotgun (WGS) entry which is preliminary data.</text>
</comment>
<protein>
    <submittedName>
        <fullName evidence="1">Uncharacterized protein (DUF2141 family)</fullName>
    </submittedName>
</protein>
<dbReference type="Pfam" id="PF09912">
    <property type="entry name" value="DUF2141"/>
    <property type="match status" value="1"/>
</dbReference>
<proteinExistence type="predicted"/>
<gene>
    <name evidence="1" type="ORF">GGP83_001764</name>
</gene>
<dbReference type="EMBL" id="JANUBB010000006">
    <property type="protein sequence ID" value="MCS3951812.1"/>
    <property type="molecule type" value="Genomic_DNA"/>
</dbReference>
<organism evidence="1 2">
    <name type="scientific">Salinibacter ruber</name>
    <dbReference type="NCBI Taxonomy" id="146919"/>
    <lineage>
        <taxon>Bacteria</taxon>
        <taxon>Pseudomonadati</taxon>
        <taxon>Rhodothermota</taxon>
        <taxon>Rhodothermia</taxon>
        <taxon>Rhodothermales</taxon>
        <taxon>Salinibacteraceae</taxon>
        <taxon>Salinibacter</taxon>
    </lineage>
</organism>
<name>A0A9X2U8H3_9BACT</name>
<dbReference type="InterPro" id="IPR018673">
    <property type="entry name" value="DUF2141"/>
</dbReference>
<accession>A0A9X2U8H3</accession>
<dbReference type="AlphaFoldDB" id="A0A9X2U8H3"/>
<dbReference type="Proteomes" id="UP001155010">
    <property type="component" value="Unassembled WGS sequence"/>
</dbReference>